<dbReference type="PANTHER" id="PTHR15818">
    <property type="entry name" value="G PATCH AND KOW-CONTAINING"/>
    <property type="match status" value="1"/>
</dbReference>
<dbReference type="Pfam" id="PF12656">
    <property type="entry name" value="G-patch_2"/>
    <property type="match status" value="1"/>
</dbReference>
<evidence type="ECO:0000259" key="6">
    <source>
        <dbReference type="Pfam" id="PF12656"/>
    </source>
</evidence>
<evidence type="ECO:0000256" key="5">
    <source>
        <dbReference type="SAM" id="MobiDB-lite"/>
    </source>
</evidence>
<evidence type="ECO:0000256" key="1">
    <source>
        <dbReference type="ARBA" id="ARBA00004123"/>
    </source>
</evidence>
<accession>A0A8K0WP44</accession>
<name>A0A8K0WP44_9HYPO</name>
<dbReference type="Proteomes" id="UP000813444">
    <property type="component" value="Unassembled WGS sequence"/>
</dbReference>
<dbReference type="PANTHER" id="PTHR15818:SF2">
    <property type="entry name" value="G-PATCH DOMAIN AND KOW MOTIFS-CONTAINING PROTEIN"/>
    <property type="match status" value="1"/>
</dbReference>
<comment type="function">
    <text evidence="4">Involved in spliceosome maturation and the first step of pre-mRNA splicing.</text>
</comment>
<comment type="caution">
    <text evidence="7">The sequence shown here is derived from an EMBL/GenBank/DDBJ whole genome shotgun (WGS) entry which is preliminary data.</text>
</comment>
<keyword evidence="4" id="KW-0507">mRNA processing</keyword>
<feature type="compositionally biased region" description="Basic and acidic residues" evidence="5">
    <location>
        <begin position="137"/>
        <end position="155"/>
    </location>
</feature>
<feature type="compositionally biased region" description="Basic and acidic residues" evidence="5">
    <location>
        <begin position="212"/>
        <end position="224"/>
    </location>
</feature>
<feature type="compositionally biased region" description="Low complexity" evidence="5">
    <location>
        <begin position="160"/>
        <end position="175"/>
    </location>
</feature>
<gene>
    <name evidence="7" type="ORF">B0I35DRAFT_410406</name>
</gene>
<dbReference type="InterPro" id="IPR045166">
    <property type="entry name" value="Spp2-like"/>
</dbReference>
<feature type="domain" description="Spp2/MOS2 G-patch" evidence="6">
    <location>
        <begin position="229"/>
        <end position="279"/>
    </location>
</feature>
<dbReference type="InterPro" id="IPR026822">
    <property type="entry name" value="Spp2/MOS2_G-patch"/>
</dbReference>
<reference evidence="7" key="1">
    <citation type="journal article" date="2021" name="Nat. Commun.">
        <title>Genetic determinants of endophytism in the Arabidopsis root mycobiome.</title>
        <authorList>
            <person name="Mesny F."/>
            <person name="Miyauchi S."/>
            <person name="Thiergart T."/>
            <person name="Pickel B."/>
            <person name="Atanasova L."/>
            <person name="Karlsson M."/>
            <person name="Huettel B."/>
            <person name="Barry K.W."/>
            <person name="Haridas S."/>
            <person name="Chen C."/>
            <person name="Bauer D."/>
            <person name="Andreopoulos W."/>
            <person name="Pangilinan J."/>
            <person name="LaButti K."/>
            <person name="Riley R."/>
            <person name="Lipzen A."/>
            <person name="Clum A."/>
            <person name="Drula E."/>
            <person name="Henrissat B."/>
            <person name="Kohler A."/>
            <person name="Grigoriev I.V."/>
            <person name="Martin F.M."/>
            <person name="Hacquard S."/>
        </authorList>
    </citation>
    <scope>NUCLEOTIDE SEQUENCE</scope>
    <source>
        <strain evidence="7">MPI-CAGE-CH-0235</strain>
    </source>
</reference>
<feature type="compositionally biased region" description="Gly residues" evidence="5">
    <location>
        <begin position="14"/>
        <end position="24"/>
    </location>
</feature>
<evidence type="ECO:0000256" key="3">
    <source>
        <dbReference type="ARBA" id="ARBA00023242"/>
    </source>
</evidence>
<feature type="compositionally biased region" description="Basic and acidic residues" evidence="5">
    <location>
        <begin position="79"/>
        <end position="91"/>
    </location>
</feature>
<keyword evidence="3 4" id="KW-0539">Nucleus</keyword>
<keyword evidence="8" id="KW-1185">Reference proteome</keyword>
<feature type="compositionally biased region" description="Basic and acidic residues" evidence="5">
    <location>
        <begin position="178"/>
        <end position="191"/>
    </location>
</feature>
<feature type="compositionally biased region" description="Basic and acidic residues" evidence="5">
    <location>
        <begin position="100"/>
        <end position="111"/>
    </location>
</feature>
<dbReference type="GO" id="GO:0005681">
    <property type="term" value="C:spliceosomal complex"/>
    <property type="evidence" value="ECO:0007669"/>
    <property type="project" value="UniProtKB-UniRule"/>
</dbReference>
<dbReference type="EMBL" id="JAGPNK010000009">
    <property type="protein sequence ID" value="KAH7313411.1"/>
    <property type="molecule type" value="Genomic_DNA"/>
</dbReference>
<protein>
    <recommendedName>
        <fullName evidence="4">Pre-mRNA-splicing factor</fullName>
    </recommendedName>
</protein>
<evidence type="ECO:0000256" key="4">
    <source>
        <dbReference type="RuleBase" id="RU369096"/>
    </source>
</evidence>
<dbReference type="AlphaFoldDB" id="A0A8K0WP44"/>
<comment type="similarity">
    <text evidence="2 4">Belongs to the SPP2 family.</text>
</comment>
<keyword evidence="4" id="KW-0508">mRNA splicing</keyword>
<feature type="compositionally biased region" description="Low complexity" evidence="5">
    <location>
        <begin position="25"/>
        <end position="39"/>
    </location>
</feature>
<proteinExistence type="inferred from homology"/>
<organism evidence="7 8">
    <name type="scientific">Stachybotrys elegans</name>
    <dbReference type="NCBI Taxonomy" id="80388"/>
    <lineage>
        <taxon>Eukaryota</taxon>
        <taxon>Fungi</taxon>
        <taxon>Dikarya</taxon>
        <taxon>Ascomycota</taxon>
        <taxon>Pezizomycotina</taxon>
        <taxon>Sordariomycetes</taxon>
        <taxon>Hypocreomycetidae</taxon>
        <taxon>Hypocreales</taxon>
        <taxon>Stachybotryaceae</taxon>
        <taxon>Stachybotrys</taxon>
    </lineage>
</organism>
<feature type="region of interest" description="Disordered" evidence="5">
    <location>
        <begin position="1"/>
        <end position="227"/>
    </location>
</feature>
<feature type="compositionally biased region" description="Basic and acidic residues" evidence="5">
    <location>
        <begin position="299"/>
        <end position="333"/>
    </location>
</feature>
<evidence type="ECO:0000313" key="8">
    <source>
        <dbReference type="Proteomes" id="UP000813444"/>
    </source>
</evidence>
<evidence type="ECO:0000313" key="7">
    <source>
        <dbReference type="EMBL" id="KAH7313411.1"/>
    </source>
</evidence>
<feature type="region of interest" description="Disordered" evidence="5">
    <location>
        <begin position="253"/>
        <end position="353"/>
    </location>
</feature>
<keyword evidence="4" id="KW-0747">Spliceosome</keyword>
<feature type="compositionally biased region" description="Basic and acidic residues" evidence="5">
    <location>
        <begin position="343"/>
        <end position="353"/>
    </location>
</feature>
<comment type="subcellular location">
    <subcellularLocation>
        <location evidence="1 4">Nucleus</location>
    </subcellularLocation>
</comment>
<dbReference type="OrthoDB" id="5577072at2759"/>
<dbReference type="GO" id="GO:0000398">
    <property type="term" value="P:mRNA splicing, via spliceosome"/>
    <property type="evidence" value="ECO:0007669"/>
    <property type="project" value="UniProtKB-UniRule"/>
</dbReference>
<sequence length="353" mass="38850">MSEPTKNRIAIKLGGAGGGGGGGASKPSPFSSRPKPISSLGKRPRSNAAAWGGSDDEDDEDDAHNGRHEAITGFGSHGAEVKNKRLKESDTPKQYVIERQSNRDWKSEVRARNNTRQPTRQDAPAAPAGTVETEPADQDKGLKWGLTIKEKKPEAEEVETTPAEQEATAASSTAPLSEEAKETEGPKRTADDDAMDALLGKTPAKDLAVIRPGEEDAFRRDLRNAGEVSTVADYEAMPAEEFGAALLRGMGWDGQVGSNAKAKDVKRRPKLIGLGAKALNGDEDLGGWNQSGKKKSSRPRLDDYNRGEAKRREERRGRDSYKDERDRERDSHRHRDRHGGRDRHRDYDRDRRR</sequence>
<evidence type="ECO:0000256" key="2">
    <source>
        <dbReference type="ARBA" id="ARBA00008576"/>
    </source>
</evidence>